<evidence type="ECO:0000256" key="2">
    <source>
        <dbReference type="ARBA" id="ARBA00022694"/>
    </source>
</evidence>
<keyword evidence="2" id="KW-0819">tRNA processing</keyword>
<evidence type="ECO:0000313" key="7">
    <source>
        <dbReference type="Proteomes" id="UP000051861"/>
    </source>
</evidence>
<feature type="domain" description="Archease" evidence="5">
    <location>
        <begin position="4"/>
        <end position="134"/>
    </location>
</feature>
<dbReference type="SUPFAM" id="SSF69819">
    <property type="entry name" value="MTH1598-like"/>
    <property type="match status" value="1"/>
</dbReference>
<comment type="caution">
    <text evidence="6">The sequence shown here is derived from an EMBL/GenBank/DDBJ whole genome shotgun (WGS) entry which is preliminary data.</text>
</comment>
<accession>A0A0S7Y2F7</accession>
<evidence type="ECO:0000256" key="3">
    <source>
        <dbReference type="ARBA" id="ARBA00022723"/>
    </source>
</evidence>
<comment type="similarity">
    <text evidence="1">Belongs to the archease family.</text>
</comment>
<dbReference type="PANTHER" id="PTHR12682">
    <property type="entry name" value="ARCHEASE"/>
    <property type="match status" value="1"/>
</dbReference>
<dbReference type="Proteomes" id="UP000051861">
    <property type="component" value="Unassembled WGS sequence"/>
</dbReference>
<dbReference type="AlphaFoldDB" id="A0A0S7Y2F7"/>
<evidence type="ECO:0000313" key="6">
    <source>
        <dbReference type="EMBL" id="KPJ68300.1"/>
    </source>
</evidence>
<organism evidence="6 7">
    <name type="scientific">candidate division WOR-1 bacterium DG_54_3</name>
    <dbReference type="NCBI Taxonomy" id="1703775"/>
    <lineage>
        <taxon>Bacteria</taxon>
        <taxon>Bacillati</taxon>
        <taxon>Saganbacteria</taxon>
    </lineage>
</organism>
<dbReference type="EMBL" id="LIZX01000056">
    <property type="protein sequence ID" value="KPJ68300.1"/>
    <property type="molecule type" value="Genomic_DNA"/>
</dbReference>
<protein>
    <recommendedName>
        <fullName evidence="5">Archease domain-containing protein</fullName>
    </recommendedName>
</protein>
<keyword evidence="3" id="KW-0479">Metal-binding</keyword>
<dbReference type="InterPro" id="IPR036820">
    <property type="entry name" value="Archease_dom_sf"/>
</dbReference>
<name>A0A0S7Y2F7_UNCSA</name>
<dbReference type="PANTHER" id="PTHR12682:SF11">
    <property type="entry name" value="PROTEIN ARCHEASE"/>
    <property type="match status" value="1"/>
</dbReference>
<dbReference type="GO" id="GO:0008033">
    <property type="term" value="P:tRNA processing"/>
    <property type="evidence" value="ECO:0007669"/>
    <property type="project" value="UniProtKB-KW"/>
</dbReference>
<evidence type="ECO:0000256" key="4">
    <source>
        <dbReference type="ARBA" id="ARBA00022837"/>
    </source>
</evidence>
<dbReference type="Pfam" id="PF01951">
    <property type="entry name" value="Archease"/>
    <property type="match status" value="1"/>
</dbReference>
<proteinExistence type="inferred from homology"/>
<dbReference type="GO" id="GO:0046872">
    <property type="term" value="F:metal ion binding"/>
    <property type="evidence" value="ECO:0007669"/>
    <property type="project" value="UniProtKB-KW"/>
</dbReference>
<dbReference type="InterPro" id="IPR023572">
    <property type="entry name" value="Archease_dom"/>
</dbReference>
<dbReference type="Gene3D" id="3.55.10.10">
    <property type="entry name" value="Archease domain"/>
    <property type="match status" value="1"/>
</dbReference>
<evidence type="ECO:0000259" key="5">
    <source>
        <dbReference type="Pfam" id="PF01951"/>
    </source>
</evidence>
<evidence type="ECO:0000256" key="1">
    <source>
        <dbReference type="ARBA" id="ARBA00007963"/>
    </source>
</evidence>
<gene>
    <name evidence="6" type="ORF">AMJ44_06785</name>
</gene>
<sequence>MQRFKPLDHPSDVGIFAYGKDLKEIFENAAYGMFSLMADLDRVESKTTFPIKVKGDDPESLLVNWLNELIFYEESKKILLKEFKIGKLTSKKLEATISGEKINMDKHFIYRPVKAATYNQLQISKNQAKIVFDV</sequence>
<reference evidence="6 7" key="1">
    <citation type="journal article" date="2015" name="Microbiome">
        <title>Genomic resolution of linkages in carbon, nitrogen, and sulfur cycling among widespread estuary sediment bacteria.</title>
        <authorList>
            <person name="Baker B.J."/>
            <person name="Lazar C.S."/>
            <person name="Teske A.P."/>
            <person name="Dick G.J."/>
        </authorList>
    </citation>
    <scope>NUCLEOTIDE SEQUENCE [LARGE SCALE GENOMIC DNA]</scope>
    <source>
        <strain evidence="6">DG_54_3</strain>
    </source>
</reference>
<dbReference type="InterPro" id="IPR002804">
    <property type="entry name" value="Archease"/>
</dbReference>
<keyword evidence="4" id="KW-0106">Calcium</keyword>